<dbReference type="Pfam" id="PF03724">
    <property type="entry name" value="META"/>
    <property type="match status" value="2"/>
</dbReference>
<evidence type="ECO:0000313" key="3">
    <source>
        <dbReference type="Proteomes" id="UP001589710"/>
    </source>
</evidence>
<organism evidence="2 3">
    <name type="scientific">Streptomyces yanii</name>
    <dbReference type="NCBI Taxonomy" id="78510"/>
    <lineage>
        <taxon>Bacteria</taxon>
        <taxon>Bacillati</taxon>
        <taxon>Actinomycetota</taxon>
        <taxon>Actinomycetes</taxon>
        <taxon>Kitasatosporales</taxon>
        <taxon>Streptomycetaceae</taxon>
        <taxon>Streptomyces</taxon>
    </lineage>
</organism>
<accession>A0ABV5RFP5</accession>
<dbReference type="EMBL" id="JBHMCG010000138">
    <property type="protein sequence ID" value="MFB9576685.1"/>
    <property type="molecule type" value="Genomic_DNA"/>
</dbReference>
<gene>
    <name evidence="2" type="ORF">ACFFTL_31485</name>
</gene>
<dbReference type="PANTHER" id="PTHR35535">
    <property type="entry name" value="HEAT SHOCK PROTEIN HSLJ"/>
    <property type="match status" value="1"/>
</dbReference>
<dbReference type="InterPro" id="IPR053147">
    <property type="entry name" value="Hsp_HslJ-like"/>
</dbReference>
<feature type="domain" description="DUF306" evidence="1">
    <location>
        <begin position="153"/>
        <end position="260"/>
    </location>
</feature>
<dbReference type="InterPro" id="IPR038670">
    <property type="entry name" value="HslJ-like_sf"/>
</dbReference>
<dbReference type="RefSeq" id="WP_345512534.1">
    <property type="nucleotide sequence ID" value="NZ_BAAAXD010000016.1"/>
</dbReference>
<reference evidence="2 3" key="1">
    <citation type="submission" date="2024-09" db="EMBL/GenBank/DDBJ databases">
        <authorList>
            <person name="Sun Q."/>
            <person name="Mori K."/>
        </authorList>
    </citation>
    <scope>NUCLEOTIDE SEQUENCE [LARGE SCALE GENOMIC DNA]</scope>
    <source>
        <strain evidence="2 3">JCM 3331</strain>
    </source>
</reference>
<protein>
    <submittedName>
        <fullName evidence="2">META domain-containing protein</fullName>
    </submittedName>
</protein>
<evidence type="ECO:0000259" key="1">
    <source>
        <dbReference type="Pfam" id="PF03724"/>
    </source>
</evidence>
<comment type="caution">
    <text evidence="2">The sequence shown here is derived from an EMBL/GenBank/DDBJ whole genome shotgun (WGS) entry which is preliminary data.</text>
</comment>
<feature type="domain" description="DUF306" evidence="1">
    <location>
        <begin position="42"/>
        <end position="145"/>
    </location>
</feature>
<dbReference type="Gene3D" id="2.40.128.270">
    <property type="match status" value="2"/>
</dbReference>
<keyword evidence="3" id="KW-1185">Reference proteome</keyword>
<proteinExistence type="predicted"/>
<name>A0ABV5RFP5_9ACTN</name>
<sequence>MAVSVGVLALLALVGCGTKQGQGAGSGSGSDDRGSVRTDLPVTDVYWKVDSVTVGGRRTAAPVGTHVMITPEGKAHGNYGCNHFSATARMNGDTITVTPGAWTTKGCRKDIDQFEKAMSRTFSGTLTAAVTDRTLTLTKATGDAIAFTSEPAAPLTGTTWTVTTLISGSVASSLPAGAEKKARLTFGKDGSVQGSSGCNQLRGIATVSGSTIAFGRIVGTKMMCPDPQMEVERPLLAILQGKATYRIDHRTLTLTAANGEGFSATASAPGK</sequence>
<dbReference type="Proteomes" id="UP001589710">
    <property type="component" value="Unassembled WGS sequence"/>
</dbReference>
<dbReference type="InterPro" id="IPR005184">
    <property type="entry name" value="DUF306_Meta_HslJ"/>
</dbReference>
<evidence type="ECO:0000313" key="2">
    <source>
        <dbReference type="EMBL" id="MFB9576685.1"/>
    </source>
</evidence>
<dbReference type="PANTHER" id="PTHR35535:SF2">
    <property type="entry name" value="DUF306 DOMAIN-CONTAINING PROTEIN"/>
    <property type="match status" value="1"/>
</dbReference>